<dbReference type="PANTHER" id="PTHR43798">
    <property type="entry name" value="MONOACYLGLYCEROL LIPASE"/>
    <property type="match status" value="1"/>
</dbReference>
<dbReference type="Gene3D" id="3.40.50.1820">
    <property type="entry name" value="alpha/beta hydrolase"/>
    <property type="match status" value="1"/>
</dbReference>
<reference evidence="1 2" key="1">
    <citation type="submission" date="2019-06" db="EMBL/GenBank/DDBJ databases">
        <title>Draft genome sequence of Clostridium diolis DSM 15410.</title>
        <authorList>
            <person name="Kobayashi H."/>
            <person name="Tanizawa Y."/>
            <person name="Tohno M."/>
        </authorList>
    </citation>
    <scope>NUCLEOTIDE SEQUENCE [LARGE SCALE GENOMIC DNA]</scope>
    <source>
        <strain evidence="1 2">DSM 15410</strain>
    </source>
</reference>
<dbReference type="RefSeq" id="WP_039771670.1">
    <property type="nucleotide sequence ID" value="NZ_BJLA01000017.1"/>
</dbReference>
<evidence type="ECO:0000313" key="1">
    <source>
        <dbReference type="EMBL" id="GEA32995.1"/>
    </source>
</evidence>
<dbReference type="InterPro" id="IPR050266">
    <property type="entry name" value="AB_hydrolase_sf"/>
</dbReference>
<gene>
    <name evidence="1" type="ORF">CDIOL_39180</name>
</gene>
<accession>A0AAV3W3H6</accession>
<comment type="caution">
    <text evidence="1">The sequence shown here is derived from an EMBL/GenBank/DDBJ whole genome shotgun (WGS) entry which is preliminary data.</text>
</comment>
<organism evidence="1 2">
    <name type="scientific">Clostridium diolis</name>
    <dbReference type="NCBI Taxonomy" id="223919"/>
    <lineage>
        <taxon>Bacteria</taxon>
        <taxon>Bacillati</taxon>
        <taxon>Bacillota</taxon>
        <taxon>Clostridia</taxon>
        <taxon>Eubacteriales</taxon>
        <taxon>Clostridiaceae</taxon>
        <taxon>Clostridium</taxon>
    </lineage>
</organism>
<dbReference type="GO" id="GO:0047372">
    <property type="term" value="F:monoacylglycerol lipase activity"/>
    <property type="evidence" value="ECO:0007669"/>
    <property type="project" value="TreeGrafter"/>
</dbReference>
<dbReference type="AlphaFoldDB" id="A0AAV3W3H6"/>
<sequence>MKYYKFGSTKNPTVFLIHGTGSHWQLSFGNVIKELTDEYHIICVAMDGHDESDPTEMISISDETHKLEGYIQKEYNGKIYGIYGSSIGGSIVGKLLERENICIDYAITGSTDFDQMAKFPAMIFCKLIIPMAYKFAKTGKISKPFAPFVKFKKIDRYLNELHDKIYNKITYETLYTEFYTDLITPIALDIIPRKTQIYCIYGTEENERKLVKRYQQHFPNSQIIGIVGLNHEELLFKEPTEWAHMIKTLLKHEDYEYYGGTKKIQKS</sequence>
<proteinExistence type="predicted"/>
<dbReference type="GO" id="GO:0046464">
    <property type="term" value="P:acylglycerol catabolic process"/>
    <property type="evidence" value="ECO:0007669"/>
    <property type="project" value="TreeGrafter"/>
</dbReference>
<dbReference type="GO" id="GO:0016020">
    <property type="term" value="C:membrane"/>
    <property type="evidence" value="ECO:0007669"/>
    <property type="project" value="TreeGrafter"/>
</dbReference>
<dbReference type="EMBL" id="BJLA01000017">
    <property type="protein sequence ID" value="GEA32995.1"/>
    <property type="molecule type" value="Genomic_DNA"/>
</dbReference>
<name>A0AAV3W3H6_9CLOT</name>
<dbReference type="PANTHER" id="PTHR43798:SF5">
    <property type="entry name" value="MONOACYLGLYCEROL LIPASE ABHD6"/>
    <property type="match status" value="1"/>
</dbReference>
<dbReference type="Proteomes" id="UP000325212">
    <property type="component" value="Unassembled WGS sequence"/>
</dbReference>
<dbReference type="InterPro" id="IPR029058">
    <property type="entry name" value="AB_hydrolase_fold"/>
</dbReference>
<dbReference type="SUPFAM" id="SSF53474">
    <property type="entry name" value="alpha/beta-Hydrolases"/>
    <property type="match status" value="1"/>
</dbReference>
<keyword evidence="2" id="KW-1185">Reference proteome</keyword>
<keyword evidence="1" id="KW-0378">Hydrolase</keyword>
<evidence type="ECO:0000313" key="2">
    <source>
        <dbReference type="Proteomes" id="UP000325212"/>
    </source>
</evidence>
<protein>
    <submittedName>
        <fullName evidence="1">2-hydroxy-6-oxo-6-phenylhexa-2,4-dienoate hydrolase</fullName>
    </submittedName>
</protein>